<comment type="caution">
    <text evidence="2">The sequence shown here is derived from an EMBL/GenBank/DDBJ whole genome shotgun (WGS) entry which is preliminary data.</text>
</comment>
<dbReference type="RefSeq" id="WP_189426395.1">
    <property type="nucleotide sequence ID" value="NZ_BMZE01000003.1"/>
</dbReference>
<keyword evidence="3" id="KW-1185">Reference proteome</keyword>
<feature type="signal peptide" evidence="1">
    <location>
        <begin position="1"/>
        <end position="19"/>
    </location>
</feature>
<gene>
    <name evidence="2" type="ORF">GCM10007989_28520</name>
</gene>
<protein>
    <submittedName>
        <fullName evidence="2">Uncharacterized protein</fullName>
    </submittedName>
</protein>
<keyword evidence="1" id="KW-0732">Signal</keyword>
<proteinExistence type="predicted"/>
<organism evidence="2 3">
    <name type="scientific">Devosia pacifica</name>
    <dbReference type="NCBI Taxonomy" id="1335967"/>
    <lineage>
        <taxon>Bacteria</taxon>
        <taxon>Pseudomonadati</taxon>
        <taxon>Pseudomonadota</taxon>
        <taxon>Alphaproteobacteria</taxon>
        <taxon>Hyphomicrobiales</taxon>
        <taxon>Devosiaceae</taxon>
        <taxon>Devosia</taxon>
    </lineage>
</organism>
<evidence type="ECO:0000256" key="1">
    <source>
        <dbReference type="SAM" id="SignalP"/>
    </source>
</evidence>
<evidence type="ECO:0000313" key="3">
    <source>
        <dbReference type="Proteomes" id="UP000646579"/>
    </source>
</evidence>
<reference evidence="2" key="1">
    <citation type="journal article" date="2014" name="Int. J. Syst. Evol. Microbiol.">
        <title>Complete genome sequence of Corynebacterium casei LMG S-19264T (=DSM 44701T), isolated from a smear-ripened cheese.</title>
        <authorList>
            <consortium name="US DOE Joint Genome Institute (JGI-PGF)"/>
            <person name="Walter F."/>
            <person name="Albersmeier A."/>
            <person name="Kalinowski J."/>
            <person name="Ruckert C."/>
        </authorList>
    </citation>
    <scope>NUCLEOTIDE SEQUENCE</scope>
    <source>
        <strain evidence="2">KCTC 32437</strain>
    </source>
</reference>
<feature type="chain" id="PRO_5037288265" evidence="1">
    <location>
        <begin position="20"/>
        <end position="156"/>
    </location>
</feature>
<reference evidence="2" key="2">
    <citation type="submission" date="2020-09" db="EMBL/GenBank/DDBJ databases">
        <authorList>
            <person name="Sun Q."/>
            <person name="Kim S."/>
        </authorList>
    </citation>
    <scope>NUCLEOTIDE SEQUENCE</scope>
    <source>
        <strain evidence="2">KCTC 32437</strain>
    </source>
</reference>
<evidence type="ECO:0000313" key="2">
    <source>
        <dbReference type="EMBL" id="GHA30886.1"/>
    </source>
</evidence>
<accession>A0A918VWD0</accession>
<dbReference type="EMBL" id="BMZE01000003">
    <property type="protein sequence ID" value="GHA30886.1"/>
    <property type="molecule type" value="Genomic_DNA"/>
</dbReference>
<sequence>MLRFVLTVMFAVFVPALVAGQEGYTNQRFGYVIPVPEGFSGAGESTNGDGQVFTGRRGETLTVWGGNLLQSFEAEVAERQRSATGSGWHLTYQATTPRWASFSGVDGGRILYQRMIALCDDAYASFRLTYQQAEIERVRPTLERLVSQLRSTRRCD</sequence>
<dbReference type="AlphaFoldDB" id="A0A918VWD0"/>
<name>A0A918VWD0_9HYPH</name>
<dbReference type="Proteomes" id="UP000646579">
    <property type="component" value="Unassembled WGS sequence"/>
</dbReference>